<evidence type="ECO:0000313" key="2">
    <source>
        <dbReference type="Proteomes" id="UP000050525"/>
    </source>
</evidence>
<reference evidence="1 2" key="1">
    <citation type="journal article" date="2012" name="Genome Biol.">
        <title>Sequencing three crocodilian genomes to illuminate the evolution of archosaurs and amniotes.</title>
        <authorList>
            <person name="St John J.A."/>
            <person name="Braun E.L."/>
            <person name="Isberg S.R."/>
            <person name="Miles L.G."/>
            <person name="Chong A.Y."/>
            <person name="Gongora J."/>
            <person name="Dalzell P."/>
            <person name="Moran C."/>
            <person name="Bed'hom B."/>
            <person name="Abzhanov A."/>
            <person name="Burgess S.C."/>
            <person name="Cooksey A.M."/>
            <person name="Castoe T.A."/>
            <person name="Crawford N.G."/>
            <person name="Densmore L.D."/>
            <person name="Drew J.C."/>
            <person name="Edwards S.V."/>
            <person name="Faircloth B.C."/>
            <person name="Fujita M.K."/>
            <person name="Greenwold M.J."/>
            <person name="Hoffmann F.G."/>
            <person name="Howard J.M."/>
            <person name="Iguchi T."/>
            <person name="Janes D.E."/>
            <person name="Khan S.Y."/>
            <person name="Kohno S."/>
            <person name="de Koning A.J."/>
            <person name="Lance S.L."/>
            <person name="McCarthy F.M."/>
            <person name="McCormack J.E."/>
            <person name="Merchant M.E."/>
            <person name="Peterson D.G."/>
            <person name="Pollock D.D."/>
            <person name="Pourmand N."/>
            <person name="Raney B.J."/>
            <person name="Roessler K.A."/>
            <person name="Sanford J.R."/>
            <person name="Sawyer R.H."/>
            <person name="Schmidt C.J."/>
            <person name="Triplett E.W."/>
            <person name="Tuberville T.D."/>
            <person name="Venegas-Anaya M."/>
            <person name="Howard J.T."/>
            <person name="Jarvis E.D."/>
            <person name="Guillette L.J.Jr."/>
            <person name="Glenn T.C."/>
            <person name="Green R.E."/>
            <person name="Ray D.A."/>
        </authorList>
    </citation>
    <scope>NUCLEOTIDE SEQUENCE [LARGE SCALE GENOMIC DNA]</scope>
    <source>
        <strain evidence="1">KSC_2009_1</strain>
    </source>
</reference>
<proteinExistence type="predicted"/>
<evidence type="ECO:0000313" key="1">
    <source>
        <dbReference type="EMBL" id="KYO46204.1"/>
    </source>
</evidence>
<dbReference type="AlphaFoldDB" id="A0A151PB62"/>
<sequence>MSGCHVDISLDFHTLYHSTLLKEQNTTDAFTFAVGNTCQHRLHCPFQLKKIFMKALLKLDKAEVMLVDIGGHCSPPRCCCCLQTVPPPQSQEAPVTHVSWTAETPLLDEAFLMTAESLFTSTPIQLTSEGSVHFCREQRRDEAEEFRRQLESLSSGKAPCNFTTARTSSSKIEKQNKHI</sequence>
<keyword evidence="2" id="KW-1185">Reference proteome</keyword>
<organism evidence="1 2">
    <name type="scientific">Alligator mississippiensis</name>
    <name type="common">American alligator</name>
    <dbReference type="NCBI Taxonomy" id="8496"/>
    <lineage>
        <taxon>Eukaryota</taxon>
        <taxon>Metazoa</taxon>
        <taxon>Chordata</taxon>
        <taxon>Craniata</taxon>
        <taxon>Vertebrata</taxon>
        <taxon>Euteleostomi</taxon>
        <taxon>Archelosauria</taxon>
        <taxon>Archosauria</taxon>
        <taxon>Crocodylia</taxon>
        <taxon>Alligatoridae</taxon>
        <taxon>Alligatorinae</taxon>
        <taxon>Alligator</taxon>
    </lineage>
</organism>
<dbReference type="Proteomes" id="UP000050525">
    <property type="component" value="Unassembled WGS sequence"/>
</dbReference>
<dbReference type="EMBL" id="AKHW03000533">
    <property type="protein sequence ID" value="KYO46204.1"/>
    <property type="molecule type" value="Genomic_DNA"/>
</dbReference>
<comment type="caution">
    <text evidence="1">The sequence shown here is derived from an EMBL/GenBank/DDBJ whole genome shotgun (WGS) entry which is preliminary data.</text>
</comment>
<accession>A0A151PB62</accession>
<name>A0A151PB62_ALLMI</name>
<protein>
    <submittedName>
        <fullName evidence="1">Uncharacterized protein</fullName>
    </submittedName>
</protein>
<gene>
    <name evidence="1" type="ORF">Y1Q_0021748</name>
</gene>